<evidence type="ECO:0000256" key="9">
    <source>
        <dbReference type="PROSITE-ProRule" id="PRU01360"/>
    </source>
</evidence>
<dbReference type="CDD" id="cd01347">
    <property type="entry name" value="ligand_gated_channel"/>
    <property type="match status" value="1"/>
</dbReference>
<keyword evidence="3 9" id="KW-1134">Transmembrane beta strand</keyword>
<proteinExistence type="inferred from homology"/>
<evidence type="ECO:0000256" key="4">
    <source>
        <dbReference type="ARBA" id="ARBA00022692"/>
    </source>
</evidence>
<name>A0A1H8SYX6_9GAMM</name>
<feature type="chain" id="PRO_5011634507" evidence="13">
    <location>
        <begin position="31"/>
        <end position="713"/>
    </location>
</feature>
<dbReference type="Gene3D" id="2.170.130.10">
    <property type="entry name" value="TonB-dependent receptor, plug domain"/>
    <property type="match status" value="1"/>
</dbReference>
<reference evidence="16 17" key="1">
    <citation type="submission" date="2016-10" db="EMBL/GenBank/DDBJ databases">
        <authorList>
            <person name="de Groot N.N."/>
        </authorList>
    </citation>
    <scope>NUCLEOTIDE SEQUENCE [LARGE SCALE GENOMIC DNA]</scope>
    <source>
        <strain evidence="16 17">CGMCC 1.6291</strain>
    </source>
</reference>
<dbReference type="OrthoDB" id="8670144at2"/>
<dbReference type="PANTHER" id="PTHR30069:SF42">
    <property type="entry name" value="FERRIC AEROBACTIN RECEPTOR"/>
    <property type="match status" value="1"/>
</dbReference>
<dbReference type="SUPFAM" id="SSF56935">
    <property type="entry name" value="Porins"/>
    <property type="match status" value="1"/>
</dbReference>
<comment type="similarity">
    <text evidence="9 11">Belongs to the TonB-dependent receptor family.</text>
</comment>
<feature type="compositionally biased region" description="Polar residues" evidence="12">
    <location>
        <begin position="283"/>
        <end position="299"/>
    </location>
</feature>
<comment type="subcellular location">
    <subcellularLocation>
        <location evidence="1 9">Cell outer membrane</location>
        <topology evidence="1 9">Multi-pass membrane protein</topology>
    </subcellularLocation>
</comment>
<dbReference type="AlphaFoldDB" id="A0A1H8SYX6"/>
<sequence length="713" mass="79069">MEPPHKARMLPLISLFLGVNLPLTTSTALAQDEQAAALSPLEVSATRSRAEAGQTPQKMTVIDREQIEQQLAITSDRGQILSNLIPGYSPSRQKMTNSGETFRGRSPLVMIDGVPQSNPLRDSSRDSYTVDLDIIERIEVIHGASAEHGLGATGGVINLVTKSADGGPVNQRVAASITAGTDLSSEGLGHKLGYQSSGQREDWDYLLALTRHEHGAFFDGDGTRVGVDPVQGDIQDSTSYDMFGKLGYWLDENQNLQLSINRFEMHNDGNYALVDGDRDAGEPTTSRRGSPDGQSPYNRAATANLTYSHGNWRGNELDAQLYYQRFRAQFGSSPHFPYQDADGNERLDQTRNESDKLGAKFTLRREGLLNNRLGIATGLDLIQDKTRQTLVQTNRDYVPETRYRNIAAFLQGEFQLLEPLALHAGVRQEYAHLDVDSFSTIDRDDVTQDNVSVGGGQPSFDETLFNVGLVYQATDWAQLFANYSEGFGMPDVGRVLRGIDEPGRDVDELLELDPIVTDNIEIGTRINWHPVNLEVSYFQSNSDLGQRLEQRDGVFVGQREKTEIQGVEVSGRLQVNDSHRLNASWARSRGKSDTTGDGRVDTRLTGIDIAPERLSVGWDAGWTPRLATRLQVNHSFSKRFSDQPNPNLDRFDGHTLVDASVAYQLPAGSMRLGVENVLDETYFTYYSQTARDGDDQYFRGRGRTVTLGYSLDF</sequence>
<dbReference type="PROSITE" id="PS01156">
    <property type="entry name" value="TONB_DEPENDENT_REC_2"/>
    <property type="match status" value="1"/>
</dbReference>
<dbReference type="GO" id="GO:0015344">
    <property type="term" value="F:siderophore uptake transmembrane transporter activity"/>
    <property type="evidence" value="ECO:0007669"/>
    <property type="project" value="TreeGrafter"/>
</dbReference>
<evidence type="ECO:0000256" key="5">
    <source>
        <dbReference type="ARBA" id="ARBA00022729"/>
    </source>
</evidence>
<keyword evidence="5 13" id="KW-0732">Signal</keyword>
<accession>A0A1H8SYX6</accession>
<dbReference type="Gene3D" id="2.40.170.20">
    <property type="entry name" value="TonB-dependent receptor, beta-barrel domain"/>
    <property type="match status" value="1"/>
</dbReference>
<dbReference type="Proteomes" id="UP000199657">
    <property type="component" value="Unassembled WGS sequence"/>
</dbReference>
<feature type="domain" description="TonB-dependent receptor plug" evidence="15">
    <location>
        <begin position="54"/>
        <end position="156"/>
    </location>
</feature>
<evidence type="ECO:0000256" key="7">
    <source>
        <dbReference type="ARBA" id="ARBA00023136"/>
    </source>
</evidence>
<protein>
    <submittedName>
        <fullName evidence="16">Iron complex outermembrane recepter protein</fullName>
    </submittedName>
</protein>
<dbReference type="Pfam" id="PF00593">
    <property type="entry name" value="TonB_dep_Rec_b-barrel"/>
    <property type="match status" value="1"/>
</dbReference>
<evidence type="ECO:0000313" key="16">
    <source>
        <dbReference type="EMBL" id="SEO83413.1"/>
    </source>
</evidence>
<evidence type="ECO:0000256" key="1">
    <source>
        <dbReference type="ARBA" id="ARBA00004571"/>
    </source>
</evidence>
<dbReference type="InterPro" id="IPR000531">
    <property type="entry name" value="Beta-barrel_TonB"/>
</dbReference>
<dbReference type="InterPro" id="IPR036942">
    <property type="entry name" value="Beta-barrel_TonB_sf"/>
</dbReference>
<dbReference type="InterPro" id="IPR010917">
    <property type="entry name" value="TonB_rcpt_CS"/>
</dbReference>
<dbReference type="PROSITE" id="PS52016">
    <property type="entry name" value="TONB_DEPENDENT_REC_3"/>
    <property type="match status" value="1"/>
</dbReference>
<dbReference type="InterPro" id="IPR039426">
    <property type="entry name" value="TonB-dep_rcpt-like"/>
</dbReference>
<evidence type="ECO:0000256" key="6">
    <source>
        <dbReference type="ARBA" id="ARBA00023077"/>
    </source>
</evidence>
<evidence type="ECO:0000256" key="2">
    <source>
        <dbReference type="ARBA" id="ARBA00022448"/>
    </source>
</evidence>
<feature type="domain" description="TonB-dependent receptor-like beta-barrel" evidence="14">
    <location>
        <begin position="268"/>
        <end position="677"/>
    </location>
</feature>
<evidence type="ECO:0000259" key="15">
    <source>
        <dbReference type="Pfam" id="PF07715"/>
    </source>
</evidence>
<dbReference type="Pfam" id="PF07715">
    <property type="entry name" value="Plug"/>
    <property type="match status" value="1"/>
</dbReference>
<dbReference type="PANTHER" id="PTHR30069">
    <property type="entry name" value="TONB-DEPENDENT OUTER MEMBRANE RECEPTOR"/>
    <property type="match status" value="1"/>
</dbReference>
<keyword evidence="17" id="KW-1185">Reference proteome</keyword>
<dbReference type="STRING" id="406100.SAMN04488052_103269"/>
<feature type="region of interest" description="Disordered" evidence="12">
    <location>
        <begin position="274"/>
        <end position="299"/>
    </location>
</feature>
<organism evidence="16 17">
    <name type="scientific">Aquisalimonas asiatica</name>
    <dbReference type="NCBI Taxonomy" id="406100"/>
    <lineage>
        <taxon>Bacteria</taxon>
        <taxon>Pseudomonadati</taxon>
        <taxon>Pseudomonadota</taxon>
        <taxon>Gammaproteobacteria</taxon>
        <taxon>Chromatiales</taxon>
        <taxon>Ectothiorhodospiraceae</taxon>
        <taxon>Aquisalimonas</taxon>
    </lineage>
</organism>
<keyword evidence="2 9" id="KW-0813">Transport</keyword>
<evidence type="ECO:0000256" key="11">
    <source>
        <dbReference type="RuleBase" id="RU003357"/>
    </source>
</evidence>
<evidence type="ECO:0000256" key="10">
    <source>
        <dbReference type="PROSITE-ProRule" id="PRU10144"/>
    </source>
</evidence>
<dbReference type="GO" id="GO:0044718">
    <property type="term" value="P:siderophore transmembrane transport"/>
    <property type="evidence" value="ECO:0007669"/>
    <property type="project" value="TreeGrafter"/>
</dbReference>
<evidence type="ECO:0000256" key="13">
    <source>
        <dbReference type="SAM" id="SignalP"/>
    </source>
</evidence>
<dbReference type="GO" id="GO:0009279">
    <property type="term" value="C:cell outer membrane"/>
    <property type="evidence" value="ECO:0007669"/>
    <property type="project" value="UniProtKB-SubCell"/>
</dbReference>
<dbReference type="InterPro" id="IPR037066">
    <property type="entry name" value="Plug_dom_sf"/>
</dbReference>
<dbReference type="EMBL" id="FOEG01000003">
    <property type="protein sequence ID" value="SEO83413.1"/>
    <property type="molecule type" value="Genomic_DNA"/>
</dbReference>
<evidence type="ECO:0000259" key="14">
    <source>
        <dbReference type="Pfam" id="PF00593"/>
    </source>
</evidence>
<evidence type="ECO:0000256" key="12">
    <source>
        <dbReference type="SAM" id="MobiDB-lite"/>
    </source>
</evidence>
<keyword evidence="7 9" id="KW-0472">Membrane</keyword>
<keyword evidence="6 11" id="KW-0798">TonB box</keyword>
<keyword evidence="4 9" id="KW-0812">Transmembrane</keyword>
<evidence type="ECO:0000256" key="3">
    <source>
        <dbReference type="ARBA" id="ARBA00022452"/>
    </source>
</evidence>
<evidence type="ECO:0000256" key="8">
    <source>
        <dbReference type="ARBA" id="ARBA00023237"/>
    </source>
</evidence>
<keyword evidence="8 9" id="KW-0998">Cell outer membrane</keyword>
<gene>
    <name evidence="16" type="ORF">SAMN04488052_103269</name>
</gene>
<feature type="short sequence motif" description="TonB C-terminal box" evidence="10">
    <location>
        <begin position="696"/>
        <end position="713"/>
    </location>
</feature>
<feature type="signal peptide" evidence="13">
    <location>
        <begin position="1"/>
        <end position="30"/>
    </location>
</feature>
<evidence type="ECO:0000313" key="17">
    <source>
        <dbReference type="Proteomes" id="UP000199657"/>
    </source>
</evidence>
<dbReference type="InterPro" id="IPR012910">
    <property type="entry name" value="Plug_dom"/>
</dbReference>
<dbReference type="RefSeq" id="WP_091642627.1">
    <property type="nucleotide sequence ID" value="NZ_FOEG01000003.1"/>
</dbReference>